<dbReference type="KEGG" id="mthe:MSTHC_0263"/>
<dbReference type="Proteomes" id="UP000056925">
    <property type="component" value="Chromosome"/>
</dbReference>
<proteinExistence type="predicted"/>
<gene>
    <name evidence="1" type="ORF">MSTHC_0263</name>
</gene>
<dbReference type="HOGENOM" id="CLU_161789_0_0_2"/>
<protein>
    <submittedName>
        <fullName evidence="1">Uncharacterized protein</fullName>
    </submittedName>
</protein>
<accession>A0A0E3KQP2</accession>
<evidence type="ECO:0000313" key="2">
    <source>
        <dbReference type="Proteomes" id="UP000056925"/>
    </source>
</evidence>
<organism evidence="1 2">
    <name type="scientific">Methanosarcina thermophila CHTI-55</name>
    <dbReference type="NCBI Taxonomy" id="1434121"/>
    <lineage>
        <taxon>Archaea</taxon>
        <taxon>Methanobacteriati</taxon>
        <taxon>Methanobacteriota</taxon>
        <taxon>Stenosarchaea group</taxon>
        <taxon>Methanomicrobia</taxon>
        <taxon>Methanosarcinales</taxon>
        <taxon>Methanosarcinaceae</taxon>
        <taxon>Methanosarcina</taxon>
    </lineage>
</organism>
<dbReference type="AlphaFoldDB" id="A0A0E3KQP2"/>
<evidence type="ECO:0000313" key="1">
    <source>
        <dbReference type="EMBL" id="AKB14581.1"/>
    </source>
</evidence>
<dbReference type="GeneID" id="41601529"/>
<sequence>MQLIKKPYIDLILKVHKEVARQEVEQKDRTLDKLRTHRCLKKHETANFETRNPKIRFSIPYSTLSGNACKIEEQNLAFLQTAKKYLLGFNLQLTENRLQAVSGQATEACSCPLTPEVGN</sequence>
<dbReference type="PATRIC" id="fig|1434121.4.peg.325"/>
<dbReference type="RefSeq" id="WP_048166415.1">
    <property type="nucleotide sequence ID" value="NZ_CP009502.1"/>
</dbReference>
<dbReference type="EMBL" id="CP009502">
    <property type="protein sequence ID" value="AKB14581.1"/>
    <property type="molecule type" value="Genomic_DNA"/>
</dbReference>
<name>A0A0E3KQP2_METTE</name>
<reference evidence="1 2" key="1">
    <citation type="submission" date="2014-07" db="EMBL/GenBank/DDBJ databases">
        <title>Methanogenic archaea and the global carbon cycle.</title>
        <authorList>
            <person name="Henriksen J.R."/>
            <person name="Luke J."/>
            <person name="Reinhart S."/>
            <person name="Benedict M.N."/>
            <person name="Youngblut N.D."/>
            <person name="Metcalf M.E."/>
            <person name="Whitaker R.J."/>
            <person name="Metcalf W.W."/>
        </authorList>
    </citation>
    <scope>NUCLEOTIDE SEQUENCE [LARGE SCALE GENOMIC DNA]</scope>
    <source>
        <strain evidence="1 2">CHTI-55</strain>
    </source>
</reference>